<dbReference type="InterPro" id="IPR043165">
    <property type="entry name" value="TruD_insert_sf"/>
</dbReference>
<evidence type="ECO:0000259" key="5">
    <source>
        <dbReference type="PROSITE" id="PS50984"/>
    </source>
</evidence>
<evidence type="ECO:0000313" key="7">
    <source>
        <dbReference type="Proteomes" id="UP001447008"/>
    </source>
</evidence>
<dbReference type="RefSeq" id="WP_342679874.1">
    <property type="nucleotide sequence ID" value="NZ_JBCGCU010000018.1"/>
</dbReference>
<dbReference type="InterPro" id="IPR020103">
    <property type="entry name" value="PsdUridine_synth_cat_dom_sf"/>
</dbReference>
<dbReference type="EMBL" id="JBCGCU010000018">
    <property type="protein sequence ID" value="MEM0516406.1"/>
    <property type="molecule type" value="Genomic_DNA"/>
</dbReference>
<gene>
    <name evidence="4" type="primary">truD</name>
    <name evidence="6" type="ORF">WCN91_13450</name>
</gene>
<dbReference type="InterPro" id="IPR042214">
    <property type="entry name" value="TruD_catalytic"/>
</dbReference>
<dbReference type="HAMAP" id="MF_01082">
    <property type="entry name" value="TruD"/>
    <property type="match status" value="1"/>
</dbReference>
<dbReference type="InterPro" id="IPR011760">
    <property type="entry name" value="PsdUridine_synth_TruD_insert"/>
</dbReference>
<evidence type="ECO:0000313" key="6">
    <source>
        <dbReference type="EMBL" id="MEM0516406.1"/>
    </source>
</evidence>
<feature type="domain" description="TRUD" evidence="5">
    <location>
        <begin position="169"/>
        <end position="320"/>
    </location>
</feature>
<sequence>MKQEPSTSEQQASEKNDPLASLQYLYGKPTATAVFKRLPEDFMVDEELGFELDGSGEHVCLHVIKRGINTVNVAKKIAKFAKVAPREVSYAGQKDRQGVCSQWFSVPVPIKQELDFSALNDEQIFVAKQVRHGRKLRTGCHKGNRFTIVLREVSEPLAVLSRINAVRQGVPNYFGEQRFGHDGHNLVMAERMFAGEQIRDRKLRSMVISAARSYIFNQIVSLRVAEHGLAKTLQHEVFMLSGSNAFFTDAITPQNITRLVEGDIELSAPLVGKGDKGLVEQEQDWLQPYQSWCQGLAEIGLKTERRMLRLYPENLQVKMPTSDSIELSFSLKKGCFATALLRELVDYRQCENSIARSQDEDIAEQ</sequence>
<organism evidence="6 7">
    <name type="scientific">Pseudoalteromonas qingdaonensis</name>
    <dbReference type="NCBI Taxonomy" id="3131913"/>
    <lineage>
        <taxon>Bacteria</taxon>
        <taxon>Pseudomonadati</taxon>
        <taxon>Pseudomonadota</taxon>
        <taxon>Gammaproteobacteria</taxon>
        <taxon>Alteromonadales</taxon>
        <taxon>Pseudoalteromonadaceae</taxon>
        <taxon>Pseudoalteromonas</taxon>
    </lineage>
</organism>
<reference evidence="6 7" key="1">
    <citation type="submission" date="2024-03" db="EMBL/GenBank/DDBJ databases">
        <title>Pseudoalteromonas qingdaonensis sp. nov., isolated from the intestines of marine benthic organisms.</title>
        <authorList>
            <person name="Lin X."/>
            <person name="Fang S."/>
            <person name="Hu X."/>
        </authorList>
    </citation>
    <scope>NUCLEOTIDE SEQUENCE [LARGE SCALE GENOMIC DNA]</scope>
    <source>
        <strain evidence="6 7">YIC-827</strain>
    </source>
</reference>
<protein>
    <recommendedName>
        <fullName evidence="4">tRNA pseudouridine synthase D</fullName>
        <ecNumber evidence="4">5.4.99.27</ecNumber>
    </recommendedName>
    <alternativeName>
        <fullName evidence="4">tRNA pseudouridine(13) synthase</fullName>
    </alternativeName>
    <alternativeName>
        <fullName evidence="4">tRNA pseudouridylate synthase D</fullName>
    </alternativeName>
    <alternativeName>
        <fullName evidence="4">tRNA-uridine isomerase D</fullName>
    </alternativeName>
</protein>
<name>A0ABU9MYU4_9GAMM</name>
<evidence type="ECO:0000256" key="1">
    <source>
        <dbReference type="ARBA" id="ARBA00007953"/>
    </source>
</evidence>
<dbReference type="InterPro" id="IPR001656">
    <property type="entry name" value="PsdUridine_synth_TruD"/>
</dbReference>
<comment type="function">
    <text evidence="4">Responsible for synthesis of pseudouridine from uracil-13 in transfer RNAs.</text>
</comment>
<keyword evidence="2 4" id="KW-0819">tRNA processing</keyword>
<dbReference type="InterPro" id="IPR050170">
    <property type="entry name" value="TruD_pseudoU_synthase"/>
</dbReference>
<dbReference type="CDD" id="cd02575">
    <property type="entry name" value="PseudoU_synth_EcTruD"/>
    <property type="match status" value="1"/>
</dbReference>
<comment type="caution">
    <text evidence="6">The sequence shown here is derived from an EMBL/GenBank/DDBJ whole genome shotgun (WGS) entry which is preliminary data.</text>
</comment>
<dbReference type="Pfam" id="PF01142">
    <property type="entry name" value="TruD"/>
    <property type="match status" value="2"/>
</dbReference>
<dbReference type="PANTHER" id="PTHR47811">
    <property type="entry name" value="TRNA PSEUDOURIDINE SYNTHASE D"/>
    <property type="match status" value="1"/>
</dbReference>
<dbReference type="SUPFAM" id="SSF55120">
    <property type="entry name" value="Pseudouridine synthase"/>
    <property type="match status" value="1"/>
</dbReference>
<dbReference type="Gene3D" id="3.30.2340.10">
    <property type="entry name" value="TruD, insertion domain"/>
    <property type="match status" value="1"/>
</dbReference>
<dbReference type="EC" id="5.4.99.27" evidence="4"/>
<accession>A0ABU9MYU4</accession>
<keyword evidence="3 4" id="KW-0413">Isomerase</keyword>
<proteinExistence type="inferred from homology"/>
<comment type="catalytic activity">
    <reaction evidence="4">
        <text>uridine(13) in tRNA = pseudouridine(13) in tRNA</text>
        <dbReference type="Rhea" id="RHEA:42540"/>
        <dbReference type="Rhea" id="RHEA-COMP:10105"/>
        <dbReference type="Rhea" id="RHEA-COMP:10106"/>
        <dbReference type="ChEBI" id="CHEBI:65314"/>
        <dbReference type="ChEBI" id="CHEBI:65315"/>
        <dbReference type="EC" id="5.4.99.27"/>
    </reaction>
</comment>
<feature type="active site" description="Nucleophile" evidence="4">
    <location>
        <position position="95"/>
    </location>
</feature>
<evidence type="ECO:0000256" key="4">
    <source>
        <dbReference type="HAMAP-Rule" id="MF_01082"/>
    </source>
</evidence>
<evidence type="ECO:0000256" key="2">
    <source>
        <dbReference type="ARBA" id="ARBA00022694"/>
    </source>
</evidence>
<evidence type="ECO:0000256" key="3">
    <source>
        <dbReference type="ARBA" id="ARBA00023235"/>
    </source>
</evidence>
<dbReference type="PROSITE" id="PS50984">
    <property type="entry name" value="TRUD"/>
    <property type="match status" value="1"/>
</dbReference>
<comment type="similarity">
    <text evidence="1 4">Belongs to the pseudouridine synthase TruD family.</text>
</comment>
<dbReference type="PANTHER" id="PTHR47811:SF1">
    <property type="entry name" value="TRNA PSEUDOURIDINE SYNTHASE D"/>
    <property type="match status" value="1"/>
</dbReference>
<dbReference type="Proteomes" id="UP001447008">
    <property type="component" value="Unassembled WGS sequence"/>
</dbReference>
<dbReference type="Gene3D" id="3.30.2350.20">
    <property type="entry name" value="TruD, catalytic domain"/>
    <property type="match status" value="1"/>
</dbReference>
<keyword evidence="7" id="KW-1185">Reference proteome</keyword>